<dbReference type="EMBL" id="QRAJ01000013">
    <property type="protein sequence ID" value="ROT86268.1"/>
    <property type="molecule type" value="Genomic_DNA"/>
</dbReference>
<reference evidence="1 2" key="1">
    <citation type="submission" date="2018-07" db="EMBL/GenBank/DDBJ databases">
        <title>The role of parmesan cheese in vectoring bovine microbiota.</title>
        <authorList>
            <person name="Lugli G.A."/>
            <person name="Milani C."/>
        </authorList>
    </citation>
    <scope>NUCLEOTIDE SEQUENCE [LARGE SCALE GENOMIC DNA]</scope>
    <source>
        <strain evidence="1 2">BMONG18</strain>
    </source>
</reference>
<evidence type="ECO:0000313" key="1">
    <source>
        <dbReference type="EMBL" id="ROT86268.1"/>
    </source>
</evidence>
<dbReference type="RefSeq" id="WP_123645333.1">
    <property type="nucleotide sequence ID" value="NZ_QRAJ01000013.1"/>
</dbReference>
<proteinExistence type="predicted"/>
<gene>
    <name evidence="1" type="ORF">BMONG18_1588</name>
</gene>
<protein>
    <submittedName>
        <fullName evidence="1">ATP/GTP-binding protein</fullName>
    </submittedName>
</protein>
<dbReference type="Gene3D" id="3.40.50.300">
    <property type="entry name" value="P-loop containing nucleotide triphosphate hydrolases"/>
    <property type="match status" value="1"/>
</dbReference>
<sequence>MSSVSKGILGYRGYGGPAGGWNTVIQAPTEYRGSTMQTCGLWPFTVGAGTPLIGVPMGRHLFTGSTLCCDPINWFQRAHLISNPSASIIGLPGLGKSTVVRRWALGYAYQGIITMFLGDVKAEHVNVVRALGGQVIRIGPGVGSINVLDPGGTLNSLNRLSGERRDELHTIIHSRRRNMVRALITISRGSKPTEREGTIIDRALRVLDDRFGIKPPTMRDLLDVLRSAPQAVRNVALDRGSDERYREITENLESSLIELSGDGAMGDLFSRQTSEQMDPTRPVAFDLSSINEADQDQRAAALMACWDAGFCSVDANHILAEAGLEKLRHYFLVLDELWSALRSGSGMVDRVDQVTRLNRSFGVGQALITHTIHDLMSLPVEADRYKARGFIERSGMVICGGLPDNEMPLLNSAVRVSNAETKLLTSWQDPPSWDARLGREIAPPGRGKFLVKVGGRPGIPFHLDLTELEEHVNDTNALWHAPDVGATI</sequence>
<comment type="caution">
    <text evidence="1">The sequence shown here is derived from an EMBL/GenBank/DDBJ whole genome shotgun (WGS) entry which is preliminary data.</text>
</comment>
<evidence type="ECO:0000313" key="2">
    <source>
        <dbReference type="Proteomes" id="UP000285266"/>
    </source>
</evidence>
<accession>A0A423UC56</accession>
<organism evidence="1 2">
    <name type="scientific">Bifidobacterium mongoliense</name>
    <dbReference type="NCBI Taxonomy" id="518643"/>
    <lineage>
        <taxon>Bacteria</taxon>
        <taxon>Bacillati</taxon>
        <taxon>Actinomycetota</taxon>
        <taxon>Actinomycetes</taxon>
        <taxon>Bifidobacteriales</taxon>
        <taxon>Bifidobacteriaceae</taxon>
        <taxon>Bifidobacterium</taxon>
    </lineage>
</organism>
<dbReference type="Proteomes" id="UP000285266">
    <property type="component" value="Unassembled WGS sequence"/>
</dbReference>
<dbReference type="InterPro" id="IPR027417">
    <property type="entry name" value="P-loop_NTPase"/>
</dbReference>
<name>A0A423UC56_9BIFI</name>
<dbReference type="SUPFAM" id="SSF52540">
    <property type="entry name" value="P-loop containing nucleoside triphosphate hydrolases"/>
    <property type="match status" value="1"/>
</dbReference>
<dbReference type="AlphaFoldDB" id="A0A423UC56"/>